<evidence type="ECO:0000313" key="3">
    <source>
        <dbReference type="EMBL" id="MBA0084913.1"/>
    </source>
</evidence>
<feature type="region of interest" description="Disordered" evidence="1">
    <location>
        <begin position="28"/>
        <end position="54"/>
    </location>
</feature>
<gene>
    <name evidence="3" type="ORF">HRJ53_07955</name>
</gene>
<keyword evidence="4" id="KW-1185">Reference proteome</keyword>
<name>A0A7V8SWH5_9BACT</name>
<evidence type="ECO:0000256" key="2">
    <source>
        <dbReference type="SAM" id="SignalP"/>
    </source>
</evidence>
<protein>
    <submittedName>
        <fullName evidence="3">Uncharacterized protein</fullName>
    </submittedName>
</protein>
<dbReference type="EMBL" id="JACDQQ010000764">
    <property type="protein sequence ID" value="MBA0084913.1"/>
    <property type="molecule type" value="Genomic_DNA"/>
</dbReference>
<feature type="signal peptide" evidence="2">
    <location>
        <begin position="1"/>
        <end position="22"/>
    </location>
</feature>
<feature type="chain" id="PRO_5031062431" evidence="2">
    <location>
        <begin position="23"/>
        <end position="293"/>
    </location>
</feature>
<dbReference type="AlphaFoldDB" id="A0A7V8SWH5"/>
<accession>A0A7V8SWH5</accession>
<organism evidence="3 4">
    <name type="scientific">Candidatus Acidiferrum panamense</name>
    <dbReference type="NCBI Taxonomy" id="2741543"/>
    <lineage>
        <taxon>Bacteria</taxon>
        <taxon>Pseudomonadati</taxon>
        <taxon>Acidobacteriota</taxon>
        <taxon>Terriglobia</taxon>
        <taxon>Candidatus Acidiferrales</taxon>
        <taxon>Candidatus Acidiferrum</taxon>
    </lineage>
</organism>
<evidence type="ECO:0000313" key="4">
    <source>
        <dbReference type="Proteomes" id="UP000567293"/>
    </source>
</evidence>
<reference evidence="3" key="1">
    <citation type="submission" date="2020-06" db="EMBL/GenBank/DDBJ databases">
        <title>Legume-microbial interactions unlock mineral nutrients during tropical forest succession.</title>
        <authorList>
            <person name="Epihov D.Z."/>
        </authorList>
    </citation>
    <scope>NUCLEOTIDE SEQUENCE [LARGE SCALE GENOMIC DNA]</scope>
    <source>
        <strain evidence="3">Pan2503</strain>
    </source>
</reference>
<keyword evidence="2" id="KW-0732">Signal</keyword>
<evidence type="ECO:0000256" key="1">
    <source>
        <dbReference type="SAM" id="MobiDB-lite"/>
    </source>
</evidence>
<proteinExistence type="predicted"/>
<dbReference type="Proteomes" id="UP000567293">
    <property type="component" value="Unassembled WGS sequence"/>
</dbReference>
<comment type="caution">
    <text evidence="3">The sequence shown here is derived from an EMBL/GenBank/DDBJ whole genome shotgun (WGS) entry which is preliminary data.</text>
</comment>
<sequence>MKVWFPATLVAAIMAALPPSLAAQWPLHPQPGVPKGADGKPNLNAPAARTADGHPDLSGVWDIISARNLEPNGPPPGRPPLVKGGDILGAFKDGLPIQPWAAKLREKRTDSQGLFDPDGNCMPQGPVEYHIDPQPFKIVQTPRQILYISESNYGLRTFYMDGRRLPEMGSVPPYWHGYSVGRWDGDTLVVESNNFHGVDPDNVDAKDLPDIFRSAGWLDHKGAPYTEALTLTERFRRPNFGTLEIEVTVDDAKAYTRPFTFRIIRLIVTDGSEMVEYICHENQNFLKLTAPRR</sequence>